<comment type="caution">
    <text evidence="4">The sequence shown here is derived from an EMBL/GenBank/DDBJ whole genome shotgun (WGS) entry which is preliminary data.</text>
</comment>
<proteinExistence type="predicted"/>
<protein>
    <recommendedName>
        <fullName evidence="3">OmpR/PhoB-type domain-containing protein</fullName>
    </recommendedName>
</protein>
<dbReference type="InterPro" id="IPR001867">
    <property type="entry name" value="OmpR/PhoB-type_DNA-bd"/>
</dbReference>
<evidence type="ECO:0000256" key="2">
    <source>
        <dbReference type="PROSITE-ProRule" id="PRU01091"/>
    </source>
</evidence>
<dbReference type="AlphaFoldDB" id="A0A1E7Z2W0"/>
<dbReference type="SUPFAM" id="SSF46894">
    <property type="entry name" value="C-terminal effector domain of the bipartite response regulators"/>
    <property type="match status" value="1"/>
</dbReference>
<evidence type="ECO:0000313" key="5">
    <source>
        <dbReference type="Proteomes" id="UP000243534"/>
    </source>
</evidence>
<dbReference type="PROSITE" id="PS51755">
    <property type="entry name" value="OMPR_PHOB"/>
    <property type="match status" value="1"/>
</dbReference>
<organism evidence="4 5">
    <name type="scientific">Candidatus Erwinia dacicola</name>
    <dbReference type="NCBI Taxonomy" id="252393"/>
    <lineage>
        <taxon>Bacteria</taxon>
        <taxon>Pseudomonadati</taxon>
        <taxon>Pseudomonadota</taxon>
        <taxon>Gammaproteobacteria</taxon>
        <taxon>Enterobacterales</taxon>
        <taxon>Erwiniaceae</taxon>
        <taxon>Erwinia</taxon>
    </lineage>
</organism>
<evidence type="ECO:0000313" key="4">
    <source>
        <dbReference type="EMBL" id="OFC63074.1"/>
    </source>
</evidence>
<evidence type="ECO:0000259" key="3">
    <source>
        <dbReference type="PROSITE" id="PS51755"/>
    </source>
</evidence>
<dbReference type="CDD" id="cd00383">
    <property type="entry name" value="trans_reg_C"/>
    <property type="match status" value="1"/>
</dbReference>
<name>A0A1E7Z2W0_9GAMM</name>
<evidence type="ECO:0000256" key="1">
    <source>
        <dbReference type="ARBA" id="ARBA00023125"/>
    </source>
</evidence>
<gene>
    <name evidence="4" type="ORF">BBW68_06890</name>
</gene>
<dbReference type="EMBL" id="MAYS01000140">
    <property type="protein sequence ID" value="OFC63074.1"/>
    <property type="molecule type" value="Genomic_DNA"/>
</dbReference>
<dbReference type="GO" id="GO:0006355">
    <property type="term" value="P:regulation of DNA-templated transcription"/>
    <property type="evidence" value="ECO:0007669"/>
    <property type="project" value="InterPro"/>
</dbReference>
<accession>A0A1E7Z2W0</accession>
<feature type="DNA-binding region" description="OmpR/PhoB-type" evidence="2">
    <location>
        <begin position="1"/>
        <end position="90"/>
    </location>
</feature>
<dbReference type="Pfam" id="PF00486">
    <property type="entry name" value="Trans_reg_C"/>
    <property type="match status" value="1"/>
</dbReference>
<dbReference type="SMART" id="SM00862">
    <property type="entry name" value="Trans_reg_C"/>
    <property type="match status" value="1"/>
</dbReference>
<reference evidence="4 5" key="1">
    <citation type="submission" date="2016-07" db="EMBL/GenBank/DDBJ databases">
        <authorList>
            <person name="Yuval B."/>
        </authorList>
    </citation>
    <scope>NUCLEOTIDE SEQUENCE [LARGE SCALE GENOMIC DNA]</scope>
    <source>
        <strain evidence="4 5">IL</strain>
    </source>
</reference>
<dbReference type="GO" id="GO:0000160">
    <property type="term" value="P:phosphorelay signal transduction system"/>
    <property type="evidence" value="ECO:0007669"/>
    <property type="project" value="InterPro"/>
</dbReference>
<keyword evidence="1 2" id="KW-0238">DNA-binding</keyword>
<dbReference type="Gene3D" id="1.10.10.10">
    <property type="entry name" value="Winged helix-like DNA-binding domain superfamily/Winged helix DNA-binding domain"/>
    <property type="match status" value="1"/>
</dbReference>
<dbReference type="InterPro" id="IPR036388">
    <property type="entry name" value="WH-like_DNA-bd_sf"/>
</dbReference>
<sequence>MGHLWCWEGENITFRSGGQYQCATTVSLLNHLGKVMTQRQLLTHVWGPNAVKHSHYLRIYMGHLRQKQEHDPAQLQHLITEIGVGYRFIP</sequence>
<dbReference type="InterPro" id="IPR016032">
    <property type="entry name" value="Sig_transdc_resp-reg_C-effctor"/>
</dbReference>
<feature type="domain" description="OmpR/PhoB-type" evidence="3">
    <location>
        <begin position="1"/>
        <end position="90"/>
    </location>
</feature>
<dbReference type="Proteomes" id="UP000243534">
    <property type="component" value="Unassembled WGS sequence"/>
</dbReference>
<dbReference type="GO" id="GO:0003677">
    <property type="term" value="F:DNA binding"/>
    <property type="evidence" value="ECO:0007669"/>
    <property type="project" value="UniProtKB-UniRule"/>
</dbReference>